<keyword evidence="2" id="KW-0963">Cytoplasm</keyword>
<name>A0ABD0PZQ8_CIRMR</name>
<feature type="coiled-coil region" evidence="5">
    <location>
        <begin position="9"/>
        <end position="43"/>
    </location>
</feature>
<gene>
    <name evidence="6" type="ORF">M9458_024778</name>
</gene>
<keyword evidence="7" id="KW-1185">Reference proteome</keyword>
<evidence type="ECO:0000256" key="2">
    <source>
        <dbReference type="ARBA" id="ARBA00022490"/>
    </source>
</evidence>
<keyword evidence="4 5" id="KW-0175">Coiled coil</keyword>
<sequence length="67" mass="7573">MAHIDPTQQASLEARLKQMEETCREAERRRVEVELSLVEVKENLRKVEAGPFTLGTTVDSSLLETTT</sequence>
<dbReference type="Proteomes" id="UP001529510">
    <property type="component" value="Unassembled WGS sequence"/>
</dbReference>
<proteinExistence type="predicted"/>
<comment type="caution">
    <text evidence="6">The sequence shown here is derived from an EMBL/GenBank/DDBJ whole genome shotgun (WGS) entry which is preliminary data.</text>
</comment>
<dbReference type="EMBL" id="JAMKFB020000012">
    <property type="protein sequence ID" value="KAL0179336.1"/>
    <property type="molecule type" value="Genomic_DNA"/>
</dbReference>
<dbReference type="PANTHER" id="PTHR14338">
    <property type="entry name" value="ACTIN FILAMENT-ASSOCIATED PROTEIN 1 FAMILY MEMBER"/>
    <property type="match status" value="1"/>
</dbReference>
<evidence type="ECO:0000256" key="4">
    <source>
        <dbReference type="ARBA" id="ARBA00023054"/>
    </source>
</evidence>
<feature type="non-terminal residue" evidence="6">
    <location>
        <position position="67"/>
    </location>
</feature>
<evidence type="ECO:0000256" key="5">
    <source>
        <dbReference type="SAM" id="Coils"/>
    </source>
</evidence>
<dbReference type="InterPro" id="IPR030113">
    <property type="entry name" value="AFAP"/>
</dbReference>
<comment type="subcellular location">
    <subcellularLocation>
        <location evidence="1">Cytoplasm</location>
    </subcellularLocation>
</comment>
<organism evidence="6 7">
    <name type="scientific">Cirrhinus mrigala</name>
    <name type="common">Mrigala</name>
    <dbReference type="NCBI Taxonomy" id="683832"/>
    <lineage>
        <taxon>Eukaryota</taxon>
        <taxon>Metazoa</taxon>
        <taxon>Chordata</taxon>
        <taxon>Craniata</taxon>
        <taxon>Vertebrata</taxon>
        <taxon>Euteleostomi</taxon>
        <taxon>Actinopterygii</taxon>
        <taxon>Neopterygii</taxon>
        <taxon>Teleostei</taxon>
        <taxon>Ostariophysi</taxon>
        <taxon>Cypriniformes</taxon>
        <taxon>Cyprinidae</taxon>
        <taxon>Labeoninae</taxon>
        <taxon>Labeonini</taxon>
        <taxon>Cirrhinus</taxon>
    </lineage>
</organism>
<dbReference type="AlphaFoldDB" id="A0ABD0PZQ8"/>
<evidence type="ECO:0000313" key="6">
    <source>
        <dbReference type="EMBL" id="KAL0179336.1"/>
    </source>
</evidence>
<evidence type="ECO:0000313" key="7">
    <source>
        <dbReference type="Proteomes" id="UP001529510"/>
    </source>
</evidence>
<reference evidence="6 7" key="1">
    <citation type="submission" date="2024-05" db="EMBL/GenBank/DDBJ databases">
        <title>Genome sequencing and assembly of Indian major carp, Cirrhinus mrigala (Hamilton, 1822).</title>
        <authorList>
            <person name="Mohindra V."/>
            <person name="Chowdhury L.M."/>
            <person name="Lal K."/>
            <person name="Jena J.K."/>
        </authorList>
    </citation>
    <scope>NUCLEOTIDE SEQUENCE [LARGE SCALE GENOMIC DNA]</scope>
    <source>
        <strain evidence="6">CM1030</strain>
        <tissue evidence="6">Blood</tissue>
    </source>
</reference>
<evidence type="ECO:0000256" key="3">
    <source>
        <dbReference type="ARBA" id="ARBA00022737"/>
    </source>
</evidence>
<keyword evidence="3" id="KW-0677">Repeat</keyword>
<accession>A0ABD0PZQ8</accession>
<dbReference type="PANTHER" id="PTHR14338:SF4">
    <property type="entry name" value="ACTIN FILAMENT-ASSOCIATED PROTEIN 1-LIKE 2"/>
    <property type="match status" value="1"/>
</dbReference>
<dbReference type="GO" id="GO:0005737">
    <property type="term" value="C:cytoplasm"/>
    <property type="evidence" value="ECO:0007669"/>
    <property type="project" value="UniProtKB-SubCell"/>
</dbReference>
<protein>
    <submittedName>
        <fullName evidence="6">Uncharacterized protein</fullName>
    </submittedName>
</protein>
<evidence type="ECO:0000256" key="1">
    <source>
        <dbReference type="ARBA" id="ARBA00004496"/>
    </source>
</evidence>